<evidence type="ECO:0000256" key="1">
    <source>
        <dbReference type="SAM" id="MobiDB-lite"/>
    </source>
</evidence>
<accession>A0A919D7Y0</accession>
<keyword evidence="3" id="KW-1185">Reference proteome</keyword>
<name>A0A919D7Y0_9ACTN</name>
<organism evidence="2 3">
    <name type="scientific">Streptomyces alanosinicus</name>
    <dbReference type="NCBI Taxonomy" id="68171"/>
    <lineage>
        <taxon>Bacteria</taxon>
        <taxon>Bacillati</taxon>
        <taxon>Actinomycetota</taxon>
        <taxon>Actinomycetes</taxon>
        <taxon>Kitasatosporales</taxon>
        <taxon>Streptomycetaceae</taxon>
        <taxon>Streptomyces</taxon>
    </lineage>
</organism>
<evidence type="ECO:0000313" key="2">
    <source>
        <dbReference type="EMBL" id="GHE13922.1"/>
    </source>
</evidence>
<sequence length="99" mass="10936">MQDRMSQRADGTRNDSRSGVGDQAVNLGGGQADAPLAQQRHQLGRGEDTVCGHHLTQPPRVSDLALHACLPVWAWRAAAMVESRCRRRVQVRKSEETHV</sequence>
<feature type="compositionally biased region" description="Basic and acidic residues" evidence="1">
    <location>
        <begin position="1"/>
        <end position="16"/>
    </location>
</feature>
<reference evidence="2" key="2">
    <citation type="submission" date="2020-09" db="EMBL/GenBank/DDBJ databases">
        <authorList>
            <person name="Sun Q."/>
            <person name="Ohkuma M."/>
        </authorList>
    </citation>
    <scope>NUCLEOTIDE SEQUENCE</scope>
    <source>
        <strain evidence="2">JCM 4714</strain>
    </source>
</reference>
<comment type="caution">
    <text evidence="2">The sequence shown here is derived from an EMBL/GenBank/DDBJ whole genome shotgun (WGS) entry which is preliminary data.</text>
</comment>
<proteinExistence type="predicted"/>
<dbReference type="Proteomes" id="UP000655443">
    <property type="component" value="Unassembled WGS sequence"/>
</dbReference>
<dbReference type="AlphaFoldDB" id="A0A919D7Y0"/>
<protein>
    <submittedName>
        <fullName evidence="2">Uncharacterized protein</fullName>
    </submittedName>
</protein>
<dbReference type="EMBL" id="BMVG01000045">
    <property type="protein sequence ID" value="GHE13922.1"/>
    <property type="molecule type" value="Genomic_DNA"/>
</dbReference>
<feature type="region of interest" description="Disordered" evidence="1">
    <location>
        <begin position="1"/>
        <end position="41"/>
    </location>
</feature>
<reference evidence="2" key="1">
    <citation type="journal article" date="2014" name="Int. J. Syst. Evol. Microbiol.">
        <title>Complete genome sequence of Corynebacterium casei LMG S-19264T (=DSM 44701T), isolated from a smear-ripened cheese.</title>
        <authorList>
            <consortium name="US DOE Joint Genome Institute (JGI-PGF)"/>
            <person name="Walter F."/>
            <person name="Albersmeier A."/>
            <person name="Kalinowski J."/>
            <person name="Ruckert C."/>
        </authorList>
    </citation>
    <scope>NUCLEOTIDE SEQUENCE</scope>
    <source>
        <strain evidence="2">JCM 4714</strain>
    </source>
</reference>
<gene>
    <name evidence="2" type="ORF">GCM10010339_82800</name>
</gene>
<evidence type="ECO:0000313" key="3">
    <source>
        <dbReference type="Proteomes" id="UP000655443"/>
    </source>
</evidence>